<dbReference type="RefSeq" id="WP_072851742.1">
    <property type="nucleotide sequence ID" value="NZ_FRAH01000040.1"/>
</dbReference>
<dbReference type="OrthoDB" id="9795830at2"/>
<proteinExistence type="predicted"/>
<accession>A0A1M6ULE9</accession>
<protein>
    <submittedName>
        <fullName evidence="1">Uncharacterized protein</fullName>
    </submittedName>
</protein>
<evidence type="ECO:0000313" key="1">
    <source>
        <dbReference type="EMBL" id="SHK69973.1"/>
    </source>
</evidence>
<dbReference type="AlphaFoldDB" id="A0A1M6ULE9"/>
<dbReference type="Pfam" id="PF20648">
    <property type="entry name" value="DUF6809"/>
    <property type="match status" value="1"/>
</dbReference>
<dbReference type="InterPro" id="IPR049215">
    <property type="entry name" value="DUF6809"/>
</dbReference>
<sequence length="102" mass="11915">MKSILHQLYDGEIAPWEQFATTLTDCRAKRQEHLRHYESLRRTLTEEQRKELEEVMDEQLALFPLEQAESFIKGFRLGAGIMIEVLSPPAKEKFPPQISTEL</sequence>
<gene>
    <name evidence="1" type="ORF">SAMN02745138_02189</name>
</gene>
<evidence type="ECO:0000313" key="2">
    <source>
        <dbReference type="Proteomes" id="UP000183975"/>
    </source>
</evidence>
<dbReference type="EMBL" id="FRAH01000040">
    <property type="protein sequence ID" value="SHK69973.1"/>
    <property type="molecule type" value="Genomic_DNA"/>
</dbReference>
<name>A0A1M6ULE9_9FIRM</name>
<organism evidence="1 2">
    <name type="scientific">Anaerotignum lactatifermentans DSM 14214</name>
    <dbReference type="NCBI Taxonomy" id="1121323"/>
    <lineage>
        <taxon>Bacteria</taxon>
        <taxon>Bacillati</taxon>
        <taxon>Bacillota</taxon>
        <taxon>Clostridia</taxon>
        <taxon>Lachnospirales</taxon>
        <taxon>Anaerotignaceae</taxon>
        <taxon>Anaerotignum</taxon>
    </lineage>
</organism>
<keyword evidence="2" id="KW-1185">Reference proteome</keyword>
<reference evidence="1 2" key="1">
    <citation type="submission" date="2016-11" db="EMBL/GenBank/DDBJ databases">
        <authorList>
            <person name="Jaros S."/>
            <person name="Januszkiewicz K."/>
            <person name="Wedrychowicz H."/>
        </authorList>
    </citation>
    <scope>NUCLEOTIDE SEQUENCE [LARGE SCALE GENOMIC DNA]</scope>
    <source>
        <strain evidence="1 2">DSM 14214</strain>
    </source>
</reference>
<dbReference type="Proteomes" id="UP000183975">
    <property type="component" value="Unassembled WGS sequence"/>
</dbReference>